<feature type="compositionally biased region" description="Basic and acidic residues" evidence="1">
    <location>
        <begin position="18"/>
        <end position="32"/>
    </location>
</feature>
<reference evidence="4" key="1">
    <citation type="submission" date="2022-11" db="UniProtKB">
        <authorList>
            <consortium name="WormBaseParasite"/>
        </authorList>
    </citation>
    <scope>IDENTIFICATION</scope>
</reference>
<dbReference type="SMART" id="SM00543">
    <property type="entry name" value="MIF4G"/>
    <property type="match status" value="1"/>
</dbReference>
<feature type="region of interest" description="Disordered" evidence="1">
    <location>
        <begin position="1"/>
        <end position="73"/>
    </location>
</feature>
<dbReference type="GO" id="GO:0003729">
    <property type="term" value="F:mRNA binding"/>
    <property type="evidence" value="ECO:0007669"/>
    <property type="project" value="TreeGrafter"/>
</dbReference>
<organism evidence="3 4">
    <name type="scientific">Plectus sambesii</name>
    <dbReference type="NCBI Taxonomy" id="2011161"/>
    <lineage>
        <taxon>Eukaryota</taxon>
        <taxon>Metazoa</taxon>
        <taxon>Ecdysozoa</taxon>
        <taxon>Nematoda</taxon>
        <taxon>Chromadorea</taxon>
        <taxon>Plectida</taxon>
        <taxon>Plectina</taxon>
        <taxon>Plectoidea</taxon>
        <taxon>Plectidae</taxon>
        <taxon>Plectus</taxon>
    </lineage>
</organism>
<feature type="domain" description="MIF4G" evidence="2">
    <location>
        <begin position="78"/>
        <end position="311"/>
    </location>
</feature>
<dbReference type="PANTHER" id="PTHR23253">
    <property type="entry name" value="EUKARYOTIC TRANSLATION INITIATION FACTOR 4 GAMMA"/>
    <property type="match status" value="1"/>
</dbReference>
<dbReference type="PANTHER" id="PTHR23253:SF78">
    <property type="entry name" value="EUKARYOTIC TRANSLATION INITIATION FACTOR 4G1, ISOFORM B-RELATED"/>
    <property type="match status" value="1"/>
</dbReference>
<dbReference type="GO" id="GO:0003743">
    <property type="term" value="F:translation initiation factor activity"/>
    <property type="evidence" value="ECO:0007669"/>
    <property type="project" value="TreeGrafter"/>
</dbReference>
<dbReference type="Proteomes" id="UP000887566">
    <property type="component" value="Unplaced"/>
</dbReference>
<protein>
    <submittedName>
        <fullName evidence="4">MIF4G domain-containing protein</fullName>
    </submittedName>
</protein>
<evidence type="ECO:0000313" key="3">
    <source>
        <dbReference type="Proteomes" id="UP000887566"/>
    </source>
</evidence>
<sequence length="637" mass="72815">MSADQGPKTFEEEQLNANKEEKENKIQCDNYDRQIAQQVRGGGPGGHFGGPEARGQHRPLMTGRPSQDDRPPSLQQFYKNVRGILNKMTPSKVAELSNDFLKLRVLRKKESLGTVIDIIFDKAVEEPQYCPLYSDLCKKQVKFERKIRGHRSDFLSGILTKCQETFETKREESLQQLRKDAEAETDEKKKVHLLAEWEEAKRKERRRMFGNIEFIGQLYRNELVLTLIVQWCVVHLFQRHARTPGGDEESVECAVRMLETVGKIFDRDSAEDKKLAEKTLLYFQHLQEVSKQVSNRIRFSIENLIEMRNNNWIPRKSADQVPKTLKEVHADAKMEELANNNQRNYYDRHIAQHVRGGRLGDNFVGLGARSQRRLLMTGRPLQDGHQGPMMIQRETSGALSNARRNKWTTGAGGGGGHRDAASHALWNPKSSMRWPTGVRTNRGGLVSYQSSQPSSRDEMFDEMMYRCAQAPPSTVFRLLMKAAVEETLSAHDRRYTGQIIGRCLQADHFRVKALKSIAHYARSAVEAELWIDVPKMWENMAEVLLWATLCDMKHFDGPRPSLDDFAETFQTAQQDTRKPHVLLTLVLKRMFESLDEKGAAQMAFAEMRAISPDTPDLIEALKATTVDGTDLYTLLTL</sequence>
<dbReference type="InterPro" id="IPR003890">
    <property type="entry name" value="MIF4G-like_typ-3"/>
</dbReference>
<dbReference type="InterPro" id="IPR016024">
    <property type="entry name" value="ARM-type_fold"/>
</dbReference>
<proteinExistence type="predicted"/>
<keyword evidence="3" id="KW-1185">Reference proteome</keyword>
<evidence type="ECO:0000256" key="1">
    <source>
        <dbReference type="SAM" id="MobiDB-lite"/>
    </source>
</evidence>
<dbReference type="GO" id="GO:0016281">
    <property type="term" value="C:eukaryotic translation initiation factor 4F complex"/>
    <property type="evidence" value="ECO:0007669"/>
    <property type="project" value="TreeGrafter"/>
</dbReference>
<dbReference type="Gene3D" id="1.25.40.180">
    <property type="match status" value="1"/>
</dbReference>
<name>A0A914WMJ3_9BILA</name>
<accession>A0A914WMJ3</accession>
<dbReference type="Pfam" id="PF02854">
    <property type="entry name" value="MIF4G"/>
    <property type="match status" value="1"/>
</dbReference>
<dbReference type="AlphaFoldDB" id="A0A914WMJ3"/>
<dbReference type="WBParaSite" id="PSAMB.scaffold45size96597.g944.t1">
    <property type="protein sequence ID" value="PSAMB.scaffold45size96597.g944.t1"/>
    <property type="gene ID" value="PSAMB.scaffold45size96597.g944"/>
</dbReference>
<evidence type="ECO:0000313" key="4">
    <source>
        <dbReference type="WBParaSite" id="PSAMB.scaffold45size96597.g944.t1"/>
    </source>
</evidence>
<dbReference type="SUPFAM" id="SSF48371">
    <property type="entry name" value="ARM repeat"/>
    <property type="match status" value="1"/>
</dbReference>
<evidence type="ECO:0000259" key="2">
    <source>
        <dbReference type="SMART" id="SM00543"/>
    </source>
</evidence>
<feature type="compositionally biased region" description="Gly residues" evidence="1">
    <location>
        <begin position="40"/>
        <end position="49"/>
    </location>
</feature>